<dbReference type="RefSeq" id="XP_043051667.1">
    <property type="nucleotide sequence ID" value="XM_043190990.1"/>
</dbReference>
<dbReference type="GeneID" id="66113508"/>
<protein>
    <submittedName>
        <fullName evidence="9">Cholesterol esterase</fullName>
    </submittedName>
</protein>
<keyword evidence="3" id="KW-0378">Hydrolase</keyword>
<dbReference type="AlphaFoldDB" id="A0A9P7VEC7"/>
<comment type="subcellular location">
    <subcellularLocation>
        <location evidence="1">Membrane</location>
        <topology evidence="1">Single-pass membrane protein</topology>
    </subcellularLocation>
</comment>
<dbReference type="SUPFAM" id="SSF53474">
    <property type="entry name" value="alpha/beta-Hydrolases"/>
    <property type="match status" value="1"/>
</dbReference>
<evidence type="ECO:0000256" key="5">
    <source>
        <dbReference type="ARBA" id="ARBA00022989"/>
    </source>
</evidence>
<organism evidence="9 10">
    <name type="scientific">Scheffersomyces spartinae</name>
    <dbReference type="NCBI Taxonomy" id="45513"/>
    <lineage>
        <taxon>Eukaryota</taxon>
        <taxon>Fungi</taxon>
        <taxon>Dikarya</taxon>
        <taxon>Ascomycota</taxon>
        <taxon>Saccharomycotina</taxon>
        <taxon>Pichiomycetes</taxon>
        <taxon>Debaryomycetaceae</taxon>
        <taxon>Scheffersomyces</taxon>
    </lineage>
</organism>
<dbReference type="InterPro" id="IPR029058">
    <property type="entry name" value="AB_hydrolase_fold"/>
</dbReference>
<dbReference type="EMBL" id="JAHMUF010000001">
    <property type="protein sequence ID" value="KAG7196122.1"/>
    <property type="molecule type" value="Genomic_DNA"/>
</dbReference>
<feature type="domain" description="AB hydrolase-1" evidence="8">
    <location>
        <begin position="172"/>
        <end position="453"/>
    </location>
</feature>
<dbReference type="PANTHER" id="PTHR11005">
    <property type="entry name" value="LYSOSOMAL ACID LIPASE-RELATED"/>
    <property type="match status" value="1"/>
</dbReference>
<dbReference type="Proteomes" id="UP000790833">
    <property type="component" value="Unassembled WGS sequence"/>
</dbReference>
<evidence type="ECO:0000256" key="7">
    <source>
        <dbReference type="ARBA" id="ARBA00023136"/>
    </source>
</evidence>
<keyword evidence="10" id="KW-1185">Reference proteome</keyword>
<dbReference type="Gene3D" id="3.40.50.1820">
    <property type="entry name" value="alpha/beta hydrolase"/>
    <property type="match status" value="1"/>
</dbReference>
<dbReference type="Pfam" id="PF00561">
    <property type="entry name" value="Abhydrolase_1"/>
    <property type="match status" value="1"/>
</dbReference>
<evidence type="ECO:0000256" key="6">
    <source>
        <dbReference type="ARBA" id="ARBA00023098"/>
    </source>
</evidence>
<dbReference type="OrthoDB" id="9974421at2759"/>
<evidence type="ECO:0000313" key="10">
    <source>
        <dbReference type="Proteomes" id="UP000790833"/>
    </source>
</evidence>
<dbReference type="GO" id="GO:0016020">
    <property type="term" value="C:membrane"/>
    <property type="evidence" value="ECO:0007669"/>
    <property type="project" value="UniProtKB-SubCell"/>
</dbReference>
<evidence type="ECO:0000256" key="4">
    <source>
        <dbReference type="ARBA" id="ARBA00022963"/>
    </source>
</evidence>
<gene>
    <name evidence="9" type="primary">TGL1</name>
    <name evidence="9" type="ORF">KQ657_000134</name>
</gene>
<reference evidence="9" key="1">
    <citation type="submission" date="2021-03" db="EMBL/GenBank/DDBJ databases">
        <authorList>
            <person name="Palmer J.M."/>
        </authorList>
    </citation>
    <scope>NUCLEOTIDE SEQUENCE</scope>
    <source>
        <strain evidence="9">ARV_011</strain>
    </source>
</reference>
<keyword evidence="2" id="KW-0812">Transmembrane</keyword>
<evidence type="ECO:0000256" key="2">
    <source>
        <dbReference type="ARBA" id="ARBA00022692"/>
    </source>
</evidence>
<keyword evidence="7" id="KW-0472">Membrane</keyword>
<keyword evidence="6" id="KW-0443">Lipid metabolism</keyword>
<sequence>MRVPFLGRLSITEWSYILVSFTVAYTDAFLSLITSYLPTFIIDLCTSAVQLAYHIVFKNLFVNYDARAHKYTYSTDMENSITFEETQPPSPKTLTLPADFKKLSVNEAHKSIDLINCKTFEEMCHLRGFDVEEHIVKTSDNYLLTLHRLVRSPDADTTISSQELRRRYGNRVVYLHHGLLMCSEIWVTMLEEDKNLPFLLHKYGFDVWLGNNRGNKYSQKHLHYPSLSTKFWNFSLDEFALFDIPETIDYILKVTKVPKLTYIGFSQGTAQAFAAVSINPDLNDKLDQIIAIAPAITPKGLHSKILDMFLKISPNVIYLIFSRKLLMPSVILWNKIVYPPLFTNMIDRSNKLLFNWASKNISPAQKVASYNHLYSPTLVKTVVHWFQIMAAKRFQMYHEDITSYAISPTQYPINNIQVPITLVYGDTDSLVDIKVMLSQLPRDNTEAIPVAGHEHLDMIWGADVDQLVFTHVIRKLFNNFADKADFLLRTSESVHNFLSNGTFHSGLSLLGGKAMATTAISDLGEDELENSAILETDKLRANSSLIERIEEVSNKKDLLEDGEVLRRRSHVGSL</sequence>
<keyword evidence="4" id="KW-0442">Lipid degradation</keyword>
<dbReference type="GO" id="GO:0016042">
    <property type="term" value="P:lipid catabolic process"/>
    <property type="evidence" value="ECO:0007669"/>
    <property type="project" value="UniProtKB-KW"/>
</dbReference>
<comment type="caution">
    <text evidence="9">The sequence shown here is derived from an EMBL/GenBank/DDBJ whole genome shotgun (WGS) entry which is preliminary data.</text>
</comment>
<keyword evidence="5" id="KW-1133">Transmembrane helix</keyword>
<proteinExistence type="predicted"/>
<evidence type="ECO:0000313" key="9">
    <source>
        <dbReference type="EMBL" id="KAG7196122.1"/>
    </source>
</evidence>
<evidence type="ECO:0000259" key="8">
    <source>
        <dbReference type="Pfam" id="PF00561"/>
    </source>
</evidence>
<evidence type="ECO:0000256" key="1">
    <source>
        <dbReference type="ARBA" id="ARBA00004167"/>
    </source>
</evidence>
<accession>A0A9P7VEC7</accession>
<dbReference type="InterPro" id="IPR000073">
    <property type="entry name" value="AB_hydrolase_1"/>
</dbReference>
<evidence type="ECO:0000256" key="3">
    <source>
        <dbReference type="ARBA" id="ARBA00022801"/>
    </source>
</evidence>
<dbReference type="FunFam" id="3.40.50.1820:FF:000095">
    <property type="entry name" value="Triglyceride lipase-cholesterol esterase"/>
    <property type="match status" value="1"/>
</dbReference>
<dbReference type="GO" id="GO:0016787">
    <property type="term" value="F:hydrolase activity"/>
    <property type="evidence" value="ECO:0007669"/>
    <property type="project" value="UniProtKB-KW"/>
</dbReference>
<name>A0A9P7VEC7_9ASCO</name>